<evidence type="ECO:0000256" key="2">
    <source>
        <dbReference type="SAM" id="SignalP"/>
    </source>
</evidence>
<feature type="chain" id="PRO_5024903316" evidence="2">
    <location>
        <begin position="28"/>
        <end position="275"/>
    </location>
</feature>
<feature type="domain" description="BON" evidence="3">
    <location>
        <begin position="137"/>
        <end position="207"/>
    </location>
</feature>
<feature type="compositionally biased region" description="Low complexity" evidence="1">
    <location>
        <begin position="226"/>
        <end position="243"/>
    </location>
</feature>
<evidence type="ECO:0000313" key="4">
    <source>
        <dbReference type="EMBL" id="SFK18971.1"/>
    </source>
</evidence>
<feature type="region of interest" description="Disordered" evidence="1">
    <location>
        <begin position="204"/>
        <end position="275"/>
    </location>
</feature>
<evidence type="ECO:0000256" key="1">
    <source>
        <dbReference type="SAM" id="MobiDB-lite"/>
    </source>
</evidence>
<dbReference type="InterPro" id="IPR051686">
    <property type="entry name" value="Lipoprotein_DolP"/>
</dbReference>
<sequence length="275" mass="29287">MQISNIKNLKKISLVAAFAISSAFVFNGCAAVMVGGAAAGAGAYIGSDSRTVDKQVDDQKISKNVLSILRNDATRSDYKVFRVDCVVLNGNVLLVGETQDREYLSECLEKIKHVKNVRRIFNCVENIPPVSSGTVASDAYITSKVKSMLLFGSKISSGRFKVYTENSVVYMMGYVTRNEAQRAINQARKVDGVKKIHPIFDYMDETGTPNSSDGAPVVGGESVGTSSAASLSSSNEYPQSSSSMAAEVQGNVDNGGAVLEEDENLLAPSAPAQGF</sequence>
<keyword evidence="2" id="KW-0732">Signal</keyword>
<name>A0A662ZA44_9GAMM</name>
<dbReference type="RefSeq" id="WP_074840953.1">
    <property type="nucleotide sequence ID" value="NZ_CP047056.1"/>
</dbReference>
<dbReference type="PANTHER" id="PTHR34606">
    <property type="entry name" value="BON DOMAIN-CONTAINING PROTEIN"/>
    <property type="match status" value="1"/>
</dbReference>
<dbReference type="AlphaFoldDB" id="A0A662ZA44"/>
<organism evidence="4 5">
    <name type="scientific">Succinivibrio dextrinosolvens</name>
    <dbReference type="NCBI Taxonomy" id="83771"/>
    <lineage>
        <taxon>Bacteria</taxon>
        <taxon>Pseudomonadati</taxon>
        <taxon>Pseudomonadota</taxon>
        <taxon>Gammaproteobacteria</taxon>
        <taxon>Aeromonadales</taxon>
        <taxon>Succinivibrionaceae</taxon>
        <taxon>Succinivibrio</taxon>
    </lineage>
</organism>
<dbReference type="Pfam" id="PF04972">
    <property type="entry name" value="BON"/>
    <property type="match status" value="1"/>
</dbReference>
<dbReference type="Proteomes" id="UP000243374">
    <property type="component" value="Unassembled WGS sequence"/>
</dbReference>
<proteinExistence type="predicted"/>
<gene>
    <name evidence="4" type="ORF">SAMN04487865_10352</name>
</gene>
<keyword evidence="5" id="KW-1185">Reference proteome</keyword>
<evidence type="ECO:0000259" key="3">
    <source>
        <dbReference type="PROSITE" id="PS50914"/>
    </source>
</evidence>
<accession>A0A662ZA44</accession>
<protein>
    <submittedName>
        <fullName evidence="4">Osmotically-inducible protein OsmY, contains BON domain</fullName>
    </submittedName>
</protein>
<dbReference type="PANTHER" id="PTHR34606:SF4">
    <property type="entry name" value="OUTER MEMBRANE LIPOPROTEIN DOLP"/>
    <property type="match status" value="1"/>
</dbReference>
<dbReference type="EMBL" id="FOSF01000035">
    <property type="protein sequence ID" value="SFK18971.1"/>
    <property type="molecule type" value="Genomic_DNA"/>
</dbReference>
<dbReference type="InterPro" id="IPR007055">
    <property type="entry name" value="BON_dom"/>
</dbReference>
<feature type="signal peptide" evidence="2">
    <location>
        <begin position="1"/>
        <end position="27"/>
    </location>
</feature>
<reference evidence="4 5" key="1">
    <citation type="submission" date="2016-10" db="EMBL/GenBank/DDBJ databases">
        <authorList>
            <person name="Varghese N."/>
            <person name="Submissions S."/>
        </authorList>
    </citation>
    <scope>NUCLEOTIDE SEQUENCE [LARGE SCALE GENOMIC DNA]</scope>
    <source>
        <strain evidence="4 5">22B</strain>
    </source>
</reference>
<dbReference type="OrthoDB" id="9783990at2"/>
<dbReference type="PROSITE" id="PS50914">
    <property type="entry name" value="BON"/>
    <property type="match status" value="1"/>
</dbReference>
<evidence type="ECO:0000313" key="5">
    <source>
        <dbReference type="Proteomes" id="UP000243374"/>
    </source>
</evidence>